<reference evidence="1 2" key="1">
    <citation type="journal article" date="2016" name="Sci. Rep.">
        <title>Metabolic traits of an uncultured archaeal lineage -MSBL1- from brine pools of the Red Sea.</title>
        <authorList>
            <person name="Mwirichia R."/>
            <person name="Alam I."/>
            <person name="Rashid M."/>
            <person name="Vinu M."/>
            <person name="Ba-Alawi W."/>
            <person name="Anthony Kamau A."/>
            <person name="Kamanda Ngugi D."/>
            <person name="Goker M."/>
            <person name="Klenk H.P."/>
            <person name="Bajic V."/>
            <person name="Stingl U."/>
        </authorList>
    </citation>
    <scope>NUCLEOTIDE SEQUENCE [LARGE SCALE GENOMIC DNA]</scope>
    <source>
        <strain evidence="1">SCGC-AAA259J03</strain>
    </source>
</reference>
<gene>
    <name evidence="1" type="ORF">AKJ39_02720</name>
</gene>
<dbReference type="AlphaFoldDB" id="A0A656YVY8"/>
<accession>A0A656YVY8</accession>
<organism evidence="1 2">
    <name type="scientific">candidate division MSBL1 archaeon SCGC-AAA259J03</name>
    <dbReference type="NCBI Taxonomy" id="1698269"/>
    <lineage>
        <taxon>Archaea</taxon>
        <taxon>Methanobacteriati</taxon>
        <taxon>Methanobacteriota</taxon>
        <taxon>candidate division MSBL1</taxon>
    </lineage>
</organism>
<comment type="caution">
    <text evidence="1">The sequence shown here is derived from an EMBL/GenBank/DDBJ whole genome shotgun (WGS) entry which is preliminary data.</text>
</comment>
<sequence length="87" mass="10084">MGYKVQLHTDVSKYLAKLAKDAPKDAERCRDALRELGRDPFTSRSGVDISPWQGEEFDYRIRVGRHRFGYRVDKDEKTVLVDAGRLK</sequence>
<dbReference type="EMBL" id="LHXT01000036">
    <property type="protein sequence ID" value="KXA97949.1"/>
    <property type="molecule type" value="Genomic_DNA"/>
</dbReference>
<evidence type="ECO:0008006" key="3">
    <source>
        <dbReference type="Google" id="ProtNLM"/>
    </source>
</evidence>
<dbReference type="SUPFAM" id="SSF143011">
    <property type="entry name" value="RelE-like"/>
    <property type="match status" value="1"/>
</dbReference>
<evidence type="ECO:0000313" key="1">
    <source>
        <dbReference type="EMBL" id="KXA97949.1"/>
    </source>
</evidence>
<name>A0A656YVY8_9EURY</name>
<evidence type="ECO:0000313" key="2">
    <source>
        <dbReference type="Proteomes" id="UP000070257"/>
    </source>
</evidence>
<proteinExistence type="predicted"/>
<dbReference type="Gene3D" id="3.30.2310.20">
    <property type="entry name" value="RelE-like"/>
    <property type="match status" value="1"/>
</dbReference>
<dbReference type="InterPro" id="IPR035093">
    <property type="entry name" value="RelE/ParE_toxin_dom_sf"/>
</dbReference>
<dbReference type="Proteomes" id="UP000070257">
    <property type="component" value="Unassembled WGS sequence"/>
</dbReference>
<protein>
    <recommendedName>
        <fullName evidence="3">Plasmid stabilization protein</fullName>
    </recommendedName>
</protein>
<keyword evidence="2" id="KW-1185">Reference proteome</keyword>